<name>A0A9D1GRA4_9MOLU</name>
<evidence type="ECO:0000313" key="1">
    <source>
        <dbReference type="EMBL" id="HIT50394.1"/>
    </source>
</evidence>
<comment type="caution">
    <text evidence="1">The sequence shown here is derived from an EMBL/GenBank/DDBJ whole genome shotgun (WGS) entry which is preliminary data.</text>
</comment>
<accession>A0A9D1GRA4</accession>
<dbReference type="EMBL" id="DVLF01000162">
    <property type="protein sequence ID" value="HIT50394.1"/>
    <property type="molecule type" value="Genomic_DNA"/>
</dbReference>
<reference evidence="1" key="2">
    <citation type="journal article" date="2021" name="PeerJ">
        <title>Extensive microbial diversity within the chicken gut microbiome revealed by metagenomics and culture.</title>
        <authorList>
            <person name="Gilroy R."/>
            <person name="Ravi A."/>
            <person name="Getino M."/>
            <person name="Pursley I."/>
            <person name="Horton D.L."/>
            <person name="Alikhan N.F."/>
            <person name="Baker D."/>
            <person name="Gharbi K."/>
            <person name="Hall N."/>
            <person name="Watson M."/>
            <person name="Adriaenssens E.M."/>
            <person name="Foster-Nyarko E."/>
            <person name="Jarju S."/>
            <person name="Secka A."/>
            <person name="Antonio M."/>
            <person name="Oren A."/>
            <person name="Chaudhuri R.R."/>
            <person name="La Ragione R."/>
            <person name="Hildebrand F."/>
            <person name="Pallen M.J."/>
        </authorList>
    </citation>
    <scope>NUCLEOTIDE SEQUENCE</scope>
    <source>
        <strain evidence="1">ChiW17-6978</strain>
    </source>
</reference>
<proteinExistence type="predicted"/>
<reference evidence="1" key="1">
    <citation type="submission" date="2020-10" db="EMBL/GenBank/DDBJ databases">
        <authorList>
            <person name="Gilroy R."/>
        </authorList>
    </citation>
    <scope>NUCLEOTIDE SEQUENCE</scope>
    <source>
        <strain evidence="1">ChiW17-6978</strain>
    </source>
</reference>
<sequence length="395" mass="46098">MQNLINNQLLLSFWGYRRFGQQDTKSTVEMWKDAGFNTVLSFIYPKDHQKPSDMIELLDLCAENNLKVILYDDRIHCHRLQEMSEDEYEKAVIRSVKEFGNHPAAVAFFVSDEPNKDTLPLAEKAVQIVQKHSPIPAFVNFYPMWRSKDYVDLVGVAGSEIDKLYSRFIKNTGLGCLAYDCYGAMSVRDTETEMNVFFDNLNTYYKIAKKTGVPLVTSLLCTGHWSFKQPNLSDLRWQISVALAHGVKGVQWFMLYDNDEKLGDSPIDIYNERQPSYYDLRKVNREFLTDLGDLIPKLELEEVYHYAKSYGGTQTYAEGYDEYLKSFTAKYRDHAIISRFRHKETGRIWYMFVNTSRISGNLFQFRFASPYEHCSGECRPDIGRYYMVELKEEKE</sequence>
<dbReference type="SUPFAM" id="SSF51445">
    <property type="entry name" value="(Trans)glycosidases"/>
    <property type="match status" value="1"/>
</dbReference>
<evidence type="ECO:0000313" key="2">
    <source>
        <dbReference type="Proteomes" id="UP000886758"/>
    </source>
</evidence>
<dbReference type="AlphaFoldDB" id="A0A9D1GRA4"/>
<dbReference type="InterPro" id="IPR017853">
    <property type="entry name" value="GH"/>
</dbReference>
<protein>
    <submittedName>
        <fullName evidence="1">Uncharacterized protein</fullName>
    </submittedName>
</protein>
<dbReference type="Proteomes" id="UP000886758">
    <property type="component" value="Unassembled WGS sequence"/>
</dbReference>
<gene>
    <name evidence="1" type="ORF">IAD46_05145</name>
</gene>
<dbReference type="Gene3D" id="3.20.20.80">
    <property type="entry name" value="Glycosidases"/>
    <property type="match status" value="1"/>
</dbReference>
<organism evidence="1 2">
    <name type="scientific">Candidatus Pelethenecus faecipullorum</name>
    <dbReference type="NCBI Taxonomy" id="2840900"/>
    <lineage>
        <taxon>Bacteria</taxon>
        <taxon>Bacillati</taxon>
        <taxon>Mycoplasmatota</taxon>
        <taxon>Mollicutes</taxon>
        <taxon>Candidatus Pelethenecus</taxon>
    </lineage>
</organism>